<dbReference type="SUPFAM" id="SSF90123">
    <property type="entry name" value="ABC transporter transmembrane region"/>
    <property type="match status" value="2"/>
</dbReference>
<dbReference type="PANTHER" id="PTHR24223:SF443">
    <property type="entry name" value="MULTIDRUG-RESISTANCE LIKE PROTEIN 1, ISOFORM I"/>
    <property type="match status" value="1"/>
</dbReference>
<dbReference type="InterPro" id="IPR003439">
    <property type="entry name" value="ABC_transporter-like_ATP-bd"/>
</dbReference>
<dbReference type="Gene3D" id="3.40.50.300">
    <property type="entry name" value="P-loop containing nucleotide triphosphate hydrolases"/>
    <property type="match status" value="2"/>
</dbReference>
<evidence type="ECO:0000256" key="3">
    <source>
        <dbReference type="ARBA" id="ARBA00022692"/>
    </source>
</evidence>
<feature type="domain" description="ABC transmembrane type-1" evidence="11">
    <location>
        <begin position="691"/>
        <end position="971"/>
    </location>
</feature>
<evidence type="ECO:0000259" key="10">
    <source>
        <dbReference type="PROSITE" id="PS50893"/>
    </source>
</evidence>
<evidence type="ECO:0000256" key="6">
    <source>
        <dbReference type="ARBA" id="ARBA00022840"/>
    </source>
</evidence>
<evidence type="ECO:0000313" key="13">
    <source>
        <dbReference type="Proteomes" id="UP000481153"/>
    </source>
</evidence>
<keyword evidence="2" id="KW-0813">Transport</keyword>
<keyword evidence="7 9" id="KW-1133">Transmembrane helix</keyword>
<dbReference type="CDD" id="cd18579">
    <property type="entry name" value="ABC_6TM_ABCC_D1"/>
    <property type="match status" value="1"/>
</dbReference>
<keyword evidence="3 9" id="KW-0812">Transmembrane</keyword>
<dbReference type="InterPro" id="IPR050173">
    <property type="entry name" value="ABC_transporter_C-like"/>
</dbReference>
<dbReference type="FunFam" id="1.20.1560.10:FF:000063">
    <property type="entry name" value="Multidrug resistance protein ABC transporter"/>
    <property type="match status" value="1"/>
</dbReference>
<feature type="transmembrane region" description="Helical" evidence="9">
    <location>
        <begin position="915"/>
        <end position="933"/>
    </location>
</feature>
<dbReference type="GO" id="GO:0140359">
    <property type="term" value="F:ABC-type transporter activity"/>
    <property type="evidence" value="ECO:0007669"/>
    <property type="project" value="InterPro"/>
</dbReference>
<dbReference type="Proteomes" id="UP000481153">
    <property type="component" value="Unassembled WGS sequence"/>
</dbReference>
<dbReference type="SUPFAM" id="SSF52540">
    <property type="entry name" value="P-loop containing nucleoside triphosphate hydrolases"/>
    <property type="match status" value="2"/>
</dbReference>
<dbReference type="PROSITE" id="PS00211">
    <property type="entry name" value="ABC_TRANSPORTER_1"/>
    <property type="match status" value="2"/>
</dbReference>
<dbReference type="InterPro" id="IPR044746">
    <property type="entry name" value="ABCC_6TM_D1"/>
</dbReference>
<protein>
    <submittedName>
        <fullName evidence="12">Uncharacterized protein</fullName>
    </submittedName>
</protein>
<feature type="transmembrane region" description="Helical" evidence="9">
    <location>
        <begin position="320"/>
        <end position="340"/>
    </location>
</feature>
<dbReference type="FunFam" id="3.40.50.300:FF:000163">
    <property type="entry name" value="Multidrug resistance-associated protein member 4"/>
    <property type="match status" value="1"/>
</dbReference>
<evidence type="ECO:0000256" key="8">
    <source>
        <dbReference type="ARBA" id="ARBA00023136"/>
    </source>
</evidence>
<feature type="transmembrane region" description="Helical" evidence="9">
    <location>
        <begin position="690"/>
        <end position="713"/>
    </location>
</feature>
<feature type="domain" description="ABC transmembrane type-1" evidence="11">
    <location>
        <begin position="97"/>
        <end position="375"/>
    </location>
</feature>
<dbReference type="CDD" id="cd03244">
    <property type="entry name" value="ABCC_MRP_domain2"/>
    <property type="match status" value="1"/>
</dbReference>
<evidence type="ECO:0000256" key="2">
    <source>
        <dbReference type="ARBA" id="ARBA00022448"/>
    </source>
</evidence>
<dbReference type="Pfam" id="PF00664">
    <property type="entry name" value="ABC_membrane"/>
    <property type="match status" value="2"/>
</dbReference>
<evidence type="ECO:0000313" key="12">
    <source>
        <dbReference type="EMBL" id="KAF0744610.1"/>
    </source>
</evidence>
<feature type="transmembrane region" description="Helical" evidence="9">
    <location>
        <begin position="135"/>
        <end position="152"/>
    </location>
</feature>
<name>A0A6G0XVC3_9STRA</name>
<reference evidence="12 13" key="1">
    <citation type="submission" date="2019-07" db="EMBL/GenBank/DDBJ databases">
        <title>Genomics analysis of Aphanomyces spp. identifies a new class of oomycete effector associated with host adaptation.</title>
        <authorList>
            <person name="Gaulin E."/>
        </authorList>
    </citation>
    <scope>NUCLEOTIDE SEQUENCE [LARGE SCALE GENOMIC DNA]</scope>
    <source>
        <strain evidence="12 13">ATCC 201684</strain>
    </source>
</reference>
<organism evidence="12 13">
    <name type="scientific">Aphanomyces euteiches</name>
    <dbReference type="NCBI Taxonomy" id="100861"/>
    <lineage>
        <taxon>Eukaryota</taxon>
        <taxon>Sar</taxon>
        <taxon>Stramenopiles</taxon>
        <taxon>Oomycota</taxon>
        <taxon>Saprolegniomycetes</taxon>
        <taxon>Saprolegniales</taxon>
        <taxon>Verrucalvaceae</taxon>
        <taxon>Aphanomyces</taxon>
    </lineage>
</organism>
<dbReference type="GO" id="GO:0016887">
    <property type="term" value="F:ATP hydrolysis activity"/>
    <property type="evidence" value="ECO:0007669"/>
    <property type="project" value="InterPro"/>
</dbReference>
<feature type="domain" description="ABC transporter" evidence="10">
    <location>
        <begin position="1007"/>
        <end position="1236"/>
    </location>
</feature>
<evidence type="ECO:0000256" key="7">
    <source>
        <dbReference type="ARBA" id="ARBA00022989"/>
    </source>
</evidence>
<feature type="transmembrane region" description="Helical" evidence="9">
    <location>
        <begin position="234"/>
        <end position="255"/>
    </location>
</feature>
<dbReference type="FunFam" id="3.40.50.300:FF:000997">
    <property type="entry name" value="Multidrug resistance-associated protein 1"/>
    <property type="match status" value="1"/>
</dbReference>
<dbReference type="PROSITE" id="PS50893">
    <property type="entry name" value="ABC_TRANSPORTER_2"/>
    <property type="match status" value="2"/>
</dbReference>
<proteinExistence type="predicted"/>
<dbReference type="SMART" id="SM00382">
    <property type="entry name" value="AAA"/>
    <property type="match status" value="2"/>
</dbReference>
<feature type="transmembrane region" description="Helical" evidence="9">
    <location>
        <begin position="104"/>
        <end position="123"/>
    </location>
</feature>
<dbReference type="InterPro" id="IPR027417">
    <property type="entry name" value="P-loop_NTPase"/>
</dbReference>
<dbReference type="AlphaFoldDB" id="A0A6G0XVC3"/>
<dbReference type="GO" id="GO:0005524">
    <property type="term" value="F:ATP binding"/>
    <property type="evidence" value="ECO:0007669"/>
    <property type="project" value="UniProtKB-KW"/>
</dbReference>
<keyword evidence="4" id="KW-0677">Repeat</keyword>
<comment type="subcellular location">
    <subcellularLocation>
        <location evidence="1">Vacuole membrane</location>
        <topology evidence="1">Multi-pass membrane protein</topology>
    </subcellularLocation>
</comment>
<keyword evidence="13" id="KW-1185">Reference proteome</keyword>
<dbReference type="CDD" id="cd03250">
    <property type="entry name" value="ABCC_MRP_domain1"/>
    <property type="match status" value="1"/>
</dbReference>
<evidence type="ECO:0000256" key="5">
    <source>
        <dbReference type="ARBA" id="ARBA00022741"/>
    </source>
</evidence>
<dbReference type="VEuPathDB" id="FungiDB:AeMF1_002518"/>
<evidence type="ECO:0000256" key="9">
    <source>
        <dbReference type="SAM" id="Phobius"/>
    </source>
</evidence>
<dbReference type="InterPro" id="IPR017871">
    <property type="entry name" value="ABC_transporter-like_CS"/>
</dbReference>
<evidence type="ECO:0000259" key="11">
    <source>
        <dbReference type="PROSITE" id="PS50929"/>
    </source>
</evidence>
<dbReference type="InterPro" id="IPR036640">
    <property type="entry name" value="ABC1_TM_sf"/>
</dbReference>
<dbReference type="InterPro" id="IPR044726">
    <property type="entry name" value="ABCC_6TM_D2"/>
</dbReference>
<feature type="transmembrane region" description="Helical" evidence="9">
    <location>
        <begin position="346"/>
        <end position="363"/>
    </location>
</feature>
<feature type="transmembrane region" description="Helical" evidence="9">
    <location>
        <begin position="939"/>
        <end position="959"/>
    </location>
</feature>
<dbReference type="FunFam" id="1.20.1560.10:FF:000006">
    <property type="entry name" value="ATP-binding cassette, sub-family C (CFTR/MRP), member 9"/>
    <property type="match status" value="1"/>
</dbReference>
<feature type="transmembrane region" description="Helical" evidence="9">
    <location>
        <begin position="206"/>
        <end position="228"/>
    </location>
</feature>
<dbReference type="PROSITE" id="PS50929">
    <property type="entry name" value="ABC_TM1F"/>
    <property type="match status" value="2"/>
</dbReference>
<dbReference type="InterPro" id="IPR011527">
    <property type="entry name" value="ABC1_TM_dom"/>
</dbReference>
<gene>
    <name evidence="12" type="ORF">Ae201684_001077</name>
</gene>
<dbReference type="PANTHER" id="PTHR24223">
    <property type="entry name" value="ATP-BINDING CASSETTE SUB-FAMILY C"/>
    <property type="match status" value="1"/>
</dbReference>
<evidence type="ECO:0000256" key="1">
    <source>
        <dbReference type="ARBA" id="ARBA00004128"/>
    </source>
</evidence>
<feature type="transmembrane region" description="Helical" evidence="9">
    <location>
        <begin position="804"/>
        <end position="831"/>
    </location>
</feature>
<keyword evidence="5" id="KW-0547">Nucleotide-binding</keyword>
<feature type="domain" description="ABC transporter" evidence="10">
    <location>
        <begin position="407"/>
        <end position="627"/>
    </location>
</feature>
<feature type="transmembrane region" description="Helical" evidence="9">
    <location>
        <begin position="725"/>
        <end position="743"/>
    </location>
</feature>
<dbReference type="CDD" id="cd18580">
    <property type="entry name" value="ABC_6TM_ABCC_D2"/>
    <property type="match status" value="1"/>
</dbReference>
<keyword evidence="6" id="KW-0067">ATP-binding</keyword>
<dbReference type="Pfam" id="PF00005">
    <property type="entry name" value="ABC_tran"/>
    <property type="match status" value="2"/>
</dbReference>
<sequence length="1241" mass="135735">MSETSPLLERTESKTRVAERSTWTAVLFFTWLTPLLELGSQKTLEFDDLYVLSSVHESKFVSDRFHSHWSQLKAATTPPAKPSLSRALFKAFGWRFAIAGALRGIRATLLFTAPLVLKAMIAFLNDPAAPTSQGYILAAIIFVSGIVQSLCIRQYTYLSQEVGMCFRAAIQSALYKKSLVIAPSAKRSSGQVTNLMSVDATRVQKLTIDLHSVWVVPYLILLSCVLLWREIGISFIAGLVVIGLFIPLTLFLAKLMKSIQKNVMKAKDSRTKLCNEVWSGVKVVKLQAWEDIFLKNIQGKRASELDQLGAFLRMRSLSSALSNGLPAFVAIASFAMYIFLGNSLDVGTALTTLALFNILRLPLLKLPDMVNAIIEAQLSIDRIRDYLLEEERSIVTSGDLSAPGLVLQGATLQIPQTDEPFLRQVNLEASSRSLVALVGPTGCGKSSFLRAILGETRVVDGSLHKFGSIAYVAQQPFILNATVRDNILFGLPFDQARYSMVLDVCCLHDDLAILGAGDFTEIGEKGITLSGGQKTRVALARAVYQEADVYLLDDVLAAVDSHVGARIFHECIQIALRDKLVLLATNAPSVLGSCDRVVVLADGVLAADGPLGDVQDHPYLVKMLHDAQPIDGAMTTETKETTTETALAETTATTAKSSGKMTKEEDRSRGNVGWPVYRVWLEACGGWPTVLFVVVVYLVCEGLSVAATMWLSYWSENVDSTSMRFYLSVFVGLQLSSVLFIYLRASVLYMASIKGSQRLFQSLLQHVLAAPMSFFESTPLGRLANRFAADVYTADESLPATWSSLLVTAITVLYTYATILGVTPLFILVLLPIGYGYAQSQHYYIQTSRELQRLESVSKSPVLSFFGETLDGLSTIRALPGTAEIFTTRMHSLLDRNLQALLLNFSVNCWLTLRLEFAGTLVASFAGLCAVWQHGSTSAMFAGLAGVALSYAFTITKYMTQSVTNYSSLQTQMISIERLDAYAHLPREETQSLAPLTDKAWPSAGAVTFDQVCLRYQPHLPLVLHGVTFSIPPRSKVGVVGRTGAGKSSLTTALLRLVELEGGSISIDGVETATLPLRTLRRALAIIPQDPVLFSGSVRFNLDPSGVADDDALWQVVRRVHLSRISSLDDVVQERGLNFSLGERQLVCIARALLKQSKVILMDEATASIDPNTDRLIQESMRDVFADCTTITIAHRLNTIVDADAVLVMDQGAVAEFDAPAQLLQNPESLFSKLSKRSQEA</sequence>
<comment type="caution">
    <text evidence="12">The sequence shown here is derived from an EMBL/GenBank/DDBJ whole genome shotgun (WGS) entry which is preliminary data.</text>
</comment>
<dbReference type="EMBL" id="VJMJ01000009">
    <property type="protein sequence ID" value="KAF0744610.1"/>
    <property type="molecule type" value="Genomic_DNA"/>
</dbReference>
<accession>A0A6G0XVC3</accession>
<dbReference type="Gene3D" id="1.20.1560.10">
    <property type="entry name" value="ABC transporter type 1, transmembrane domain"/>
    <property type="match status" value="2"/>
</dbReference>
<dbReference type="GO" id="GO:0005774">
    <property type="term" value="C:vacuolar membrane"/>
    <property type="evidence" value="ECO:0007669"/>
    <property type="project" value="UniProtKB-SubCell"/>
</dbReference>
<keyword evidence="8 9" id="KW-0472">Membrane</keyword>
<evidence type="ECO:0000256" key="4">
    <source>
        <dbReference type="ARBA" id="ARBA00022737"/>
    </source>
</evidence>
<dbReference type="InterPro" id="IPR003593">
    <property type="entry name" value="AAA+_ATPase"/>
</dbReference>